<name>A0A1E7EJC0_9STRA</name>
<evidence type="ECO:0000256" key="2">
    <source>
        <dbReference type="ARBA" id="ARBA00022771"/>
    </source>
</evidence>
<gene>
    <name evidence="5" type="ORF">FRACYDRAFT_155392</name>
</gene>
<dbReference type="InParanoid" id="A0A1E7EJC0"/>
<dbReference type="Gene3D" id="3.90.580.10">
    <property type="entry name" value="Zinc finger, CHC2-type domain"/>
    <property type="match status" value="1"/>
</dbReference>
<reference evidence="5 6" key="1">
    <citation type="submission" date="2016-09" db="EMBL/GenBank/DDBJ databases">
        <title>Extensive genetic diversity and differential bi-allelic expression allows diatom success in the polar Southern Ocean.</title>
        <authorList>
            <consortium name="DOE Joint Genome Institute"/>
            <person name="Mock T."/>
            <person name="Otillar R.P."/>
            <person name="Strauss J."/>
            <person name="Dupont C."/>
            <person name="Frickenhaus S."/>
            <person name="Maumus F."/>
            <person name="Mcmullan M."/>
            <person name="Sanges R."/>
            <person name="Schmutz J."/>
            <person name="Toseland A."/>
            <person name="Valas R."/>
            <person name="Veluchamy A."/>
            <person name="Ward B.J."/>
            <person name="Allen A."/>
            <person name="Barry K."/>
            <person name="Falciatore A."/>
            <person name="Ferrante M."/>
            <person name="Fortunato A.E."/>
            <person name="Gloeckner G."/>
            <person name="Gruber A."/>
            <person name="Hipkin R."/>
            <person name="Janech M."/>
            <person name="Kroth P."/>
            <person name="Leese F."/>
            <person name="Lindquist E."/>
            <person name="Lyon B.R."/>
            <person name="Martin J."/>
            <person name="Mayer C."/>
            <person name="Parker M."/>
            <person name="Quesneville H."/>
            <person name="Raymond J."/>
            <person name="Uhlig C."/>
            <person name="Valentin K.U."/>
            <person name="Worden A.Z."/>
            <person name="Armbrust E.V."/>
            <person name="Bowler C."/>
            <person name="Green B."/>
            <person name="Moulton V."/>
            <person name="Van Oosterhout C."/>
            <person name="Grigoriev I."/>
        </authorList>
    </citation>
    <scope>NUCLEOTIDE SEQUENCE [LARGE SCALE GENOMIC DNA]</scope>
    <source>
        <strain evidence="5 6">CCMP1102</strain>
    </source>
</reference>
<keyword evidence="2" id="KW-0863">Zinc-finger</keyword>
<protein>
    <recommendedName>
        <fullName evidence="4">Zinc finger CHC2-type domain-containing protein</fullName>
    </recommendedName>
</protein>
<evidence type="ECO:0000313" key="5">
    <source>
        <dbReference type="EMBL" id="OEU05985.1"/>
    </source>
</evidence>
<dbReference type="AlphaFoldDB" id="A0A1E7EJC0"/>
<dbReference type="GO" id="GO:0003677">
    <property type="term" value="F:DNA binding"/>
    <property type="evidence" value="ECO:0007669"/>
    <property type="project" value="InterPro"/>
</dbReference>
<accession>A0A1E7EJC0</accession>
<dbReference type="SMART" id="SM00400">
    <property type="entry name" value="ZnF_CHCC"/>
    <property type="match status" value="1"/>
</dbReference>
<sequence length="87" mass="9584">IPPEELDKLMDTVDIVALIESYGIPEFRRTSTSYSTGDSTGFHDKATCLCPFHNDKNPSLKIDGERGIYKCFSCGSGGNALGFVREY</sequence>
<evidence type="ECO:0000259" key="4">
    <source>
        <dbReference type="SMART" id="SM00400"/>
    </source>
</evidence>
<dbReference type="Proteomes" id="UP000095751">
    <property type="component" value="Unassembled WGS sequence"/>
</dbReference>
<dbReference type="InterPro" id="IPR002694">
    <property type="entry name" value="Znf_CHC2"/>
</dbReference>
<dbReference type="GO" id="GO:0006269">
    <property type="term" value="P:DNA replication, synthesis of primer"/>
    <property type="evidence" value="ECO:0007669"/>
    <property type="project" value="TreeGrafter"/>
</dbReference>
<feature type="non-terminal residue" evidence="5">
    <location>
        <position position="87"/>
    </location>
</feature>
<keyword evidence="1" id="KW-0479">Metal-binding</keyword>
<dbReference type="InterPro" id="IPR036977">
    <property type="entry name" value="DNA_primase_Znf_CHC2"/>
</dbReference>
<dbReference type="GO" id="GO:0003899">
    <property type="term" value="F:DNA-directed RNA polymerase activity"/>
    <property type="evidence" value="ECO:0007669"/>
    <property type="project" value="InterPro"/>
</dbReference>
<evidence type="ECO:0000256" key="1">
    <source>
        <dbReference type="ARBA" id="ARBA00022723"/>
    </source>
</evidence>
<dbReference type="PANTHER" id="PTHR30313">
    <property type="entry name" value="DNA PRIMASE"/>
    <property type="match status" value="1"/>
</dbReference>
<dbReference type="GO" id="GO:0008270">
    <property type="term" value="F:zinc ion binding"/>
    <property type="evidence" value="ECO:0007669"/>
    <property type="project" value="UniProtKB-KW"/>
</dbReference>
<dbReference type="EMBL" id="KV784438">
    <property type="protein sequence ID" value="OEU05985.1"/>
    <property type="molecule type" value="Genomic_DNA"/>
</dbReference>
<proteinExistence type="predicted"/>
<dbReference type="GO" id="GO:0005737">
    <property type="term" value="C:cytoplasm"/>
    <property type="evidence" value="ECO:0007669"/>
    <property type="project" value="TreeGrafter"/>
</dbReference>
<keyword evidence="6" id="KW-1185">Reference proteome</keyword>
<organism evidence="5 6">
    <name type="scientific">Fragilariopsis cylindrus CCMP1102</name>
    <dbReference type="NCBI Taxonomy" id="635003"/>
    <lineage>
        <taxon>Eukaryota</taxon>
        <taxon>Sar</taxon>
        <taxon>Stramenopiles</taxon>
        <taxon>Ochrophyta</taxon>
        <taxon>Bacillariophyta</taxon>
        <taxon>Bacillariophyceae</taxon>
        <taxon>Bacillariophycidae</taxon>
        <taxon>Bacillariales</taxon>
        <taxon>Bacillariaceae</taxon>
        <taxon>Fragilariopsis</taxon>
    </lineage>
</organism>
<dbReference type="InterPro" id="IPR050219">
    <property type="entry name" value="DnaG_primase"/>
</dbReference>
<evidence type="ECO:0000313" key="6">
    <source>
        <dbReference type="Proteomes" id="UP000095751"/>
    </source>
</evidence>
<dbReference type="OrthoDB" id="10047023at2759"/>
<dbReference type="KEGG" id="fcy:FRACYDRAFT_155392"/>
<feature type="domain" description="Zinc finger CHC2-type" evidence="4">
    <location>
        <begin position="46"/>
        <end position="87"/>
    </location>
</feature>
<evidence type="ECO:0000256" key="3">
    <source>
        <dbReference type="ARBA" id="ARBA00022833"/>
    </source>
</evidence>
<feature type="non-terminal residue" evidence="5">
    <location>
        <position position="1"/>
    </location>
</feature>
<dbReference type="SUPFAM" id="SSF57783">
    <property type="entry name" value="Zinc beta-ribbon"/>
    <property type="match status" value="1"/>
</dbReference>
<dbReference type="PANTHER" id="PTHR30313:SF2">
    <property type="entry name" value="DNA PRIMASE"/>
    <property type="match status" value="1"/>
</dbReference>
<dbReference type="Pfam" id="PF01807">
    <property type="entry name" value="Zn_ribbon_DnaG"/>
    <property type="match status" value="1"/>
</dbReference>
<keyword evidence="3" id="KW-0862">Zinc</keyword>